<protein>
    <recommendedName>
        <fullName evidence="2">BZIP domain-containing protein</fullName>
    </recommendedName>
</protein>
<comment type="caution">
    <text evidence="3">The sequence shown here is derived from an EMBL/GenBank/DDBJ whole genome shotgun (WGS) entry which is preliminary data.</text>
</comment>
<dbReference type="EMBL" id="LIAE01010584">
    <property type="protein sequence ID" value="PAV58384.1"/>
    <property type="molecule type" value="Genomic_DNA"/>
</dbReference>
<sequence>MMEFGDEYGLMTPIPSPFNFQMQSDVFVGSGESNYPAHNNELAATEDVNLFKIGLEKQPTYSDSDPENEDNYIGNLNMMFDWDHSITPAFGNLVVRDDAQRTNVDNLIPPNMPQAQQIQQVVKDDQPMMPSNGVPLSAQVSPAAKKSNRGGRRRAQKPTDKDRPCEIAIRKCRPYVKERKKRTVYTNENVKKTGKSAVAKSNSQRFRERNNYEEDNLTKLKENKQKDLDTERAALKRVVLSYNRIVGQFPSQIHRLHCTALDLFQRRLIISTQKEWDNIRWNVDLIKKRNLNQEMLNVEQFFEDDNVDQNGNNAIKLEDEVENALVLEEAENPKRKTDVDLDTMSDKEKRREQNRIASAKCRIREKLRKEIFRNDIRRIWAKWERTKNERQRVADMLLELRNKGIVFVDHAADWIKYLQSVQVDTYYPSPAARANIELDISDTRELFGQTQRSHQV</sequence>
<name>A0A2A2J9S7_9BILA</name>
<dbReference type="AlphaFoldDB" id="A0A2A2J9S7"/>
<organism evidence="3 4">
    <name type="scientific">Diploscapter pachys</name>
    <dbReference type="NCBI Taxonomy" id="2018661"/>
    <lineage>
        <taxon>Eukaryota</taxon>
        <taxon>Metazoa</taxon>
        <taxon>Ecdysozoa</taxon>
        <taxon>Nematoda</taxon>
        <taxon>Chromadorea</taxon>
        <taxon>Rhabditida</taxon>
        <taxon>Rhabditina</taxon>
        <taxon>Rhabditomorpha</taxon>
        <taxon>Rhabditoidea</taxon>
        <taxon>Rhabditidae</taxon>
        <taxon>Diploscapter</taxon>
    </lineage>
</organism>
<evidence type="ECO:0000313" key="4">
    <source>
        <dbReference type="Proteomes" id="UP000218231"/>
    </source>
</evidence>
<dbReference type="Proteomes" id="UP000218231">
    <property type="component" value="Unassembled WGS sequence"/>
</dbReference>
<evidence type="ECO:0000256" key="1">
    <source>
        <dbReference type="SAM" id="MobiDB-lite"/>
    </source>
</evidence>
<feature type="domain" description="BZIP" evidence="2">
    <location>
        <begin position="349"/>
        <end position="364"/>
    </location>
</feature>
<gene>
    <name evidence="3" type="ORF">WR25_23928</name>
</gene>
<evidence type="ECO:0000259" key="2">
    <source>
        <dbReference type="PROSITE" id="PS00036"/>
    </source>
</evidence>
<proteinExistence type="predicted"/>
<reference evidence="3 4" key="1">
    <citation type="journal article" date="2017" name="Curr. Biol.">
        <title>Genome architecture and evolution of a unichromosomal asexual nematode.</title>
        <authorList>
            <person name="Fradin H."/>
            <person name="Zegar C."/>
            <person name="Gutwein M."/>
            <person name="Lucas J."/>
            <person name="Kovtun M."/>
            <person name="Corcoran D."/>
            <person name="Baugh L.R."/>
            <person name="Kiontke K."/>
            <person name="Gunsalus K."/>
            <person name="Fitch D.H."/>
            <person name="Piano F."/>
        </authorList>
    </citation>
    <scope>NUCLEOTIDE SEQUENCE [LARGE SCALE GENOMIC DNA]</scope>
    <source>
        <strain evidence="3">PF1309</strain>
    </source>
</reference>
<keyword evidence="4" id="KW-1185">Reference proteome</keyword>
<feature type="region of interest" description="Disordered" evidence="1">
    <location>
        <begin position="126"/>
        <end position="164"/>
    </location>
</feature>
<dbReference type="InterPro" id="IPR004827">
    <property type="entry name" value="bZIP"/>
</dbReference>
<evidence type="ECO:0000313" key="3">
    <source>
        <dbReference type="EMBL" id="PAV58384.1"/>
    </source>
</evidence>
<dbReference type="GO" id="GO:0003700">
    <property type="term" value="F:DNA-binding transcription factor activity"/>
    <property type="evidence" value="ECO:0007669"/>
    <property type="project" value="InterPro"/>
</dbReference>
<accession>A0A2A2J9S7</accession>
<dbReference type="PROSITE" id="PS00036">
    <property type="entry name" value="BZIP_BASIC"/>
    <property type="match status" value="1"/>
</dbReference>
<feature type="compositionally biased region" description="Basic residues" evidence="1">
    <location>
        <begin position="146"/>
        <end position="156"/>
    </location>
</feature>